<feature type="transmembrane region" description="Helical" evidence="1">
    <location>
        <begin position="6"/>
        <end position="22"/>
    </location>
</feature>
<proteinExistence type="predicted"/>
<feature type="transmembrane region" description="Helical" evidence="1">
    <location>
        <begin position="29"/>
        <end position="51"/>
    </location>
</feature>
<evidence type="ECO:0000313" key="2">
    <source>
        <dbReference type="EMBL" id="TKC18895.1"/>
    </source>
</evidence>
<sequence>MVISLYLTVVMFFLFIFFNYKKRLHLYEIFFIWMTVWIILHSVSSILLFNLHVIALSERMSYFIVYFLKRLFLHPLIIIVFFDLYARMKKRSWKFFIILFSIISMSLTEFIFIKIGVIRSTTNNFFLYSLSEWTFTVLTTFTFWIWYRKKRLMRE</sequence>
<evidence type="ECO:0000313" key="3">
    <source>
        <dbReference type="Proteomes" id="UP000307756"/>
    </source>
</evidence>
<dbReference type="Proteomes" id="UP000307756">
    <property type="component" value="Unassembled WGS sequence"/>
</dbReference>
<keyword evidence="1" id="KW-1133">Transmembrane helix</keyword>
<protein>
    <submittedName>
        <fullName evidence="2">Uncharacterized protein</fullName>
    </submittedName>
</protein>
<feature type="transmembrane region" description="Helical" evidence="1">
    <location>
        <begin position="63"/>
        <end position="86"/>
    </location>
</feature>
<keyword evidence="1" id="KW-0812">Transmembrane</keyword>
<feature type="transmembrane region" description="Helical" evidence="1">
    <location>
        <begin position="93"/>
        <end position="113"/>
    </location>
</feature>
<dbReference type="EMBL" id="SWBM01000001">
    <property type="protein sequence ID" value="TKC18895.1"/>
    <property type="molecule type" value="Genomic_DNA"/>
</dbReference>
<keyword evidence="1" id="KW-0472">Membrane</keyword>
<comment type="caution">
    <text evidence="2">The sequence shown here is derived from an EMBL/GenBank/DDBJ whole genome shotgun (WGS) entry which is preliminary data.</text>
</comment>
<reference evidence="2 3" key="1">
    <citation type="journal article" date="2011" name="J. Microbiol.">
        <title>Bacillus kyonggiensis sp. nov., isolated from soil of a lettuce field.</title>
        <authorList>
            <person name="Dong K."/>
            <person name="Lee S."/>
        </authorList>
    </citation>
    <scope>NUCLEOTIDE SEQUENCE [LARGE SCALE GENOMIC DNA]</scope>
    <source>
        <strain evidence="2 3">NB22</strain>
    </source>
</reference>
<organism evidence="2 3">
    <name type="scientific">Robertmurraya kyonggiensis</name>
    <dbReference type="NCBI Taxonomy" id="1037680"/>
    <lineage>
        <taxon>Bacteria</taxon>
        <taxon>Bacillati</taxon>
        <taxon>Bacillota</taxon>
        <taxon>Bacilli</taxon>
        <taxon>Bacillales</taxon>
        <taxon>Bacillaceae</taxon>
        <taxon>Robertmurraya</taxon>
    </lineage>
</organism>
<keyword evidence="3" id="KW-1185">Reference proteome</keyword>
<gene>
    <name evidence="2" type="ORF">FA727_04905</name>
</gene>
<name>A0A4U1D8L1_9BACI</name>
<feature type="transmembrane region" description="Helical" evidence="1">
    <location>
        <begin position="125"/>
        <end position="147"/>
    </location>
</feature>
<accession>A0A4U1D8L1</accession>
<evidence type="ECO:0000256" key="1">
    <source>
        <dbReference type="SAM" id="Phobius"/>
    </source>
</evidence>
<dbReference type="AlphaFoldDB" id="A0A4U1D8L1"/>